<reference evidence="7" key="1">
    <citation type="journal article" date="2021" name="bioRxiv">
        <title>Whole Genome Assembly and Annotation of Northern Wild Rice, Zizania palustris L., Supports a Whole Genome Duplication in the Zizania Genus.</title>
        <authorList>
            <person name="Haas M."/>
            <person name="Kono T."/>
            <person name="Macchietto M."/>
            <person name="Millas R."/>
            <person name="McGilp L."/>
            <person name="Shao M."/>
            <person name="Duquette J."/>
            <person name="Hirsch C.N."/>
            <person name="Kimball J."/>
        </authorList>
    </citation>
    <scope>NUCLEOTIDE SEQUENCE</scope>
    <source>
        <tissue evidence="7">Fresh leaf tissue</tissue>
    </source>
</reference>
<dbReference type="InterPro" id="IPR043573">
    <property type="entry name" value="Fig4-like"/>
</dbReference>
<evidence type="ECO:0000256" key="2">
    <source>
        <dbReference type="ARBA" id="ARBA00022801"/>
    </source>
</evidence>
<evidence type="ECO:0000313" key="8">
    <source>
        <dbReference type="Proteomes" id="UP000729402"/>
    </source>
</evidence>
<dbReference type="Proteomes" id="UP000729402">
    <property type="component" value="Unassembled WGS sequence"/>
</dbReference>
<comment type="subunit">
    <text evidence="5">Component of the PI(3,5)P2 regulatory complex at least composed of ATG18, SAC/FIG4, FAB1 and VAC14.</text>
</comment>
<dbReference type="GO" id="GO:0005774">
    <property type="term" value="C:vacuolar membrane"/>
    <property type="evidence" value="ECO:0007669"/>
    <property type="project" value="UniProtKB-SubCell"/>
</dbReference>
<evidence type="ECO:0000256" key="1">
    <source>
        <dbReference type="ARBA" id="ARBA00004148"/>
    </source>
</evidence>
<protein>
    <recommendedName>
        <fullName evidence="6">SAC domain-containing protein</fullName>
    </recommendedName>
</protein>
<dbReference type="Pfam" id="PF02383">
    <property type="entry name" value="Syja_N"/>
    <property type="match status" value="1"/>
</dbReference>
<feature type="domain" description="SAC" evidence="6">
    <location>
        <begin position="85"/>
        <end position="162"/>
    </location>
</feature>
<proteinExistence type="predicted"/>
<dbReference type="PANTHER" id="PTHR45738:SF2">
    <property type="entry name" value="OS06G0195600 PROTEIN"/>
    <property type="match status" value="1"/>
</dbReference>
<dbReference type="PANTHER" id="PTHR45738">
    <property type="entry name" value="POLYPHOSPHOINOSITIDE PHOSPHATASE"/>
    <property type="match status" value="1"/>
</dbReference>
<dbReference type="EMBL" id="JAAALK010000283">
    <property type="protein sequence ID" value="KAG8076961.1"/>
    <property type="molecule type" value="Genomic_DNA"/>
</dbReference>
<dbReference type="AlphaFoldDB" id="A0A8J5SID7"/>
<evidence type="ECO:0000313" key="7">
    <source>
        <dbReference type="EMBL" id="KAG8076961.1"/>
    </source>
</evidence>
<evidence type="ECO:0000256" key="4">
    <source>
        <dbReference type="ARBA" id="ARBA00023337"/>
    </source>
</evidence>
<evidence type="ECO:0000256" key="5">
    <source>
        <dbReference type="ARBA" id="ARBA00023464"/>
    </source>
</evidence>
<accession>A0A8J5SID7</accession>
<keyword evidence="3" id="KW-0472">Membrane</keyword>
<keyword evidence="8" id="KW-1185">Reference proteome</keyword>
<keyword evidence="2" id="KW-0378">Hydrolase</keyword>
<dbReference type="InterPro" id="IPR002013">
    <property type="entry name" value="SAC_dom"/>
</dbReference>
<evidence type="ECO:0000259" key="6">
    <source>
        <dbReference type="Pfam" id="PF02383"/>
    </source>
</evidence>
<comment type="catalytic activity">
    <reaction evidence="4">
        <text>a 1,2-diacyl-sn-glycero-3-phospho-(1D-myo-inositol-3,5-bisphosphate) + H2O = a 1,2-diacyl-sn-glycero-3-phospho-(1D-myo-inositol-3-phosphate) + phosphate</text>
        <dbReference type="Rhea" id="RHEA:32955"/>
        <dbReference type="ChEBI" id="CHEBI:15377"/>
        <dbReference type="ChEBI" id="CHEBI:43474"/>
        <dbReference type="ChEBI" id="CHEBI:57923"/>
        <dbReference type="ChEBI" id="CHEBI:58088"/>
    </reaction>
</comment>
<reference evidence="7" key="2">
    <citation type="submission" date="2021-02" db="EMBL/GenBank/DDBJ databases">
        <authorList>
            <person name="Kimball J.A."/>
            <person name="Haas M.W."/>
            <person name="Macchietto M."/>
            <person name="Kono T."/>
            <person name="Duquette J."/>
            <person name="Shao M."/>
        </authorList>
    </citation>
    <scope>NUCLEOTIDE SEQUENCE</scope>
    <source>
        <tissue evidence="7">Fresh leaf tissue</tissue>
    </source>
</reference>
<comment type="subcellular location">
    <subcellularLocation>
        <location evidence="1">Vacuole membrane</location>
        <topology evidence="1">Peripheral membrane protein</topology>
    </subcellularLocation>
</comment>
<gene>
    <name evidence="7" type="ORF">GUJ93_ZPchr0006g43002</name>
</gene>
<dbReference type="GO" id="GO:0046856">
    <property type="term" value="P:phosphatidylinositol dephosphorylation"/>
    <property type="evidence" value="ECO:0007669"/>
    <property type="project" value="InterPro"/>
</dbReference>
<dbReference type="OrthoDB" id="606704at2759"/>
<evidence type="ECO:0000256" key="3">
    <source>
        <dbReference type="ARBA" id="ARBA00023136"/>
    </source>
</evidence>
<comment type="caution">
    <text evidence="7">The sequence shown here is derived from an EMBL/GenBank/DDBJ whole genome shotgun (WGS) entry which is preliminary data.</text>
</comment>
<sequence>MAAAEAGGCLQSFELYEAESKFYILGTNTDKTSWRLLKIDRMDPSVLNIDEGSTVYSHSEYLDLLNVLDEDHKSTGGVKFVTSCFGIIGFIKFLGPYYMLIITEQRKIGAISGHPVYQVTRTAMIELSNSKSRENIFNYKDEDRYKRLLQTIDLRKDFFLATRITS</sequence>
<name>A0A8J5SID7_ZIZPA</name>
<dbReference type="GO" id="GO:0043813">
    <property type="term" value="F:phosphatidylinositol-3,5-bisphosphate 5-phosphatase activity"/>
    <property type="evidence" value="ECO:0007669"/>
    <property type="project" value="InterPro"/>
</dbReference>
<organism evidence="7 8">
    <name type="scientific">Zizania palustris</name>
    <name type="common">Northern wild rice</name>
    <dbReference type="NCBI Taxonomy" id="103762"/>
    <lineage>
        <taxon>Eukaryota</taxon>
        <taxon>Viridiplantae</taxon>
        <taxon>Streptophyta</taxon>
        <taxon>Embryophyta</taxon>
        <taxon>Tracheophyta</taxon>
        <taxon>Spermatophyta</taxon>
        <taxon>Magnoliopsida</taxon>
        <taxon>Liliopsida</taxon>
        <taxon>Poales</taxon>
        <taxon>Poaceae</taxon>
        <taxon>BOP clade</taxon>
        <taxon>Oryzoideae</taxon>
        <taxon>Oryzeae</taxon>
        <taxon>Zizaniinae</taxon>
        <taxon>Zizania</taxon>
    </lineage>
</organism>